<dbReference type="InterPro" id="IPR036390">
    <property type="entry name" value="WH_DNA-bd_sf"/>
</dbReference>
<dbReference type="InterPro" id="IPR000524">
    <property type="entry name" value="Tscrpt_reg_HTH_GntR"/>
</dbReference>
<name>A0A9D1TQE5_9BACT</name>
<keyword evidence="3" id="KW-0804">Transcription</keyword>
<dbReference type="EMBL" id="DXHV01000084">
    <property type="protein sequence ID" value="HIW01623.1"/>
    <property type="molecule type" value="Genomic_DNA"/>
</dbReference>
<dbReference type="PANTHER" id="PTHR43537">
    <property type="entry name" value="TRANSCRIPTIONAL REGULATOR, GNTR FAMILY"/>
    <property type="match status" value="1"/>
</dbReference>
<protein>
    <submittedName>
        <fullName evidence="6">GntR family transcriptional regulator</fullName>
    </submittedName>
</protein>
<dbReference type="SUPFAM" id="SSF48008">
    <property type="entry name" value="GntR ligand-binding domain-like"/>
    <property type="match status" value="1"/>
</dbReference>
<accession>A0A9D1TQE5</accession>
<comment type="caution">
    <text evidence="6">The sequence shown here is derived from an EMBL/GenBank/DDBJ whole genome shotgun (WGS) entry which is preliminary data.</text>
</comment>
<evidence type="ECO:0000256" key="2">
    <source>
        <dbReference type="ARBA" id="ARBA00023125"/>
    </source>
</evidence>
<keyword evidence="2" id="KW-0238">DNA-binding</keyword>
<keyword evidence="1" id="KW-0805">Transcription regulation</keyword>
<dbReference type="Proteomes" id="UP000886752">
    <property type="component" value="Unassembled WGS sequence"/>
</dbReference>
<evidence type="ECO:0000256" key="3">
    <source>
        <dbReference type="ARBA" id="ARBA00023163"/>
    </source>
</evidence>
<dbReference type="InterPro" id="IPR008920">
    <property type="entry name" value="TF_FadR/GntR_C"/>
</dbReference>
<feature type="domain" description="HTH gntR-type" evidence="5">
    <location>
        <begin position="7"/>
        <end position="74"/>
    </location>
</feature>
<evidence type="ECO:0000256" key="1">
    <source>
        <dbReference type="ARBA" id="ARBA00023015"/>
    </source>
</evidence>
<dbReference type="Pfam" id="PF07729">
    <property type="entry name" value="FCD"/>
    <property type="match status" value="1"/>
</dbReference>
<dbReference type="Gene3D" id="1.10.10.10">
    <property type="entry name" value="Winged helix-like DNA-binding domain superfamily/Winged helix DNA-binding domain"/>
    <property type="match status" value="1"/>
</dbReference>
<dbReference type="InterPro" id="IPR011711">
    <property type="entry name" value="GntR_C"/>
</dbReference>
<dbReference type="SMART" id="SM00345">
    <property type="entry name" value="HTH_GNTR"/>
    <property type="match status" value="1"/>
</dbReference>
<dbReference type="PANTHER" id="PTHR43537:SF49">
    <property type="entry name" value="TRANSCRIPTIONAL REGULATORY PROTEIN"/>
    <property type="match status" value="1"/>
</dbReference>
<evidence type="ECO:0000313" key="6">
    <source>
        <dbReference type="EMBL" id="HIW01623.1"/>
    </source>
</evidence>
<dbReference type="PROSITE" id="PS50949">
    <property type="entry name" value="HTH_GNTR"/>
    <property type="match status" value="1"/>
</dbReference>
<dbReference type="SUPFAM" id="SSF46785">
    <property type="entry name" value="Winged helix' DNA-binding domain"/>
    <property type="match status" value="1"/>
</dbReference>
<dbReference type="SMART" id="SM00895">
    <property type="entry name" value="FCD"/>
    <property type="match status" value="1"/>
</dbReference>
<reference evidence="6" key="2">
    <citation type="submission" date="2021-04" db="EMBL/GenBank/DDBJ databases">
        <authorList>
            <person name="Gilroy R."/>
        </authorList>
    </citation>
    <scope>NUCLEOTIDE SEQUENCE</scope>
    <source>
        <strain evidence="6">ChiHecec2B26-446</strain>
    </source>
</reference>
<dbReference type="Gene3D" id="1.20.120.530">
    <property type="entry name" value="GntR ligand-binding domain-like"/>
    <property type="match status" value="1"/>
</dbReference>
<dbReference type="AlphaFoldDB" id="A0A9D1TQE5"/>
<dbReference type="Pfam" id="PF00392">
    <property type="entry name" value="GntR"/>
    <property type="match status" value="1"/>
</dbReference>
<dbReference type="PRINTS" id="PR00035">
    <property type="entry name" value="HTHGNTR"/>
</dbReference>
<feature type="compositionally biased region" description="Low complexity" evidence="4">
    <location>
        <begin position="223"/>
        <end position="243"/>
    </location>
</feature>
<reference evidence="6" key="1">
    <citation type="journal article" date="2021" name="PeerJ">
        <title>Extensive microbial diversity within the chicken gut microbiome revealed by metagenomics and culture.</title>
        <authorList>
            <person name="Gilroy R."/>
            <person name="Ravi A."/>
            <person name="Getino M."/>
            <person name="Pursley I."/>
            <person name="Horton D.L."/>
            <person name="Alikhan N.F."/>
            <person name="Baker D."/>
            <person name="Gharbi K."/>
            <person name="Hall N."/>
            <person name="Watson M."/>
            <person name="Adriaenssens E.M."/>
            <person name="Foster-Nyarko E."/>
            <person name="Jarju S."/>
            <person name="Secka A."/>
            <person name="Antonio M."/>
            <person name="Oren A."/>
            <person name="Chaudhuri R.R."/>
            <person name="La Ragione R."/>
            <person name="Hildebrand F."/>
            <person name="Pallen M.J."/>
        </authorList>
    </citation>
    <scope>NUCLEOTIDE SEQUENCE</scope>
    <source>
        <strain evidence="6">ChiHecec2B26-446</strain>
    </source>
</reference>
<evidence type="ECO:0000256" key="4">
    <source>
        <dbReference type="SAM" id="MobiDB-lite"/>
    </source>
</evidence>
<gene>
    <name evidence="6" type="ORF">H9894_10635</name>
</gene>
<feature type="region of interest" description="Disordered" evidence="4">
    <location>
        <begin position="223"/>
        <end position="249"/>
    </location>
</feature>
<dbReference type="GO" id="GO:0003700">
    <property type="term" value="F:DNA-binding transcription factor activity"/>
    <property type="evidence" value="ECO:0007669"/>
    <property type="project" value="InterPro"/>
</dbReference>
<dbReference type="GO" id="GO:0003677">
    <property type="term" value="F:DNA binding"/>
    <property type="evidence" value="ECO:0007669"/>
    <property type="project" value="UniProtKB-KW"/>
</dbReference>
<dbReference type="InterPro" id="IPR036388">
    <property type="entry name" value="WH-like_DNA-bd_sf"/>
</dbReference>
<evidence type="ECO:0000259" key="5">
    <source>
        <dbReference type="PROSITE" id="PS50949"/>
    </source>
</evidence>
<sequence>MIRAKCTTFSEQARAYIKDCLLNGTLRPGDPIKESQIAETLGISRGPVRDALMTLQQEGLVMGSPQKCRHIRAMTAREIEESYFLGGTLEGVCIVLALPHVTKADFAGFEEILAQMKRESQRVRGLSALSDIDETFHDALMAKCHNTLMVDVARKACSHISKFLYYKAWDTLFTPAEFYERHKIILDAVKSKDTQLIEFTLREHYLESGRRLAREAVDGADAAAGAERTDGSAGANGADGARGTIRKKA</sequence>
<proteinExistence type="predicted"/>
<evidence type="ECO:0000313" key="7">
    <source>
        <dbReference type="Proteomes" id="UP000886752"/>
    </source>
</evidence>
<organism evidence="6 7">
    <name type="scientific">Candidatus Desulfovibrio intestinipullorum</name>
    <dbReference type="NCBI Taxonomy" id="2838536"/>
    <lineage>
        <taxon>Bacteria</taxon>
        <taxon>Pseudomonadati</taxon>
        <taxon>Thermodesulfobacteriota</taxon>
        <taxon>Desulfovibrionia</taxon>
        <taxon>Desulfovibrionales</taxon>
        <taxon>Desulfovibrionaceae</taxon>
        <taxon>Desulfovibrio</taxon>
    </lineage>
</organism>